<proteinExistence type="inferred from homology"/>
<dbReference type="GO" id="GO:0007601">
    <property type="term" value="P:visual perception"/>
    <property type="evidence" value="ECO:0007669"/>
    <property type="project" value="UniProtKB-KW"/>
</dbReference>
<dbReference type="GO" id="GO:0000981">
    <property type="term" value="F:DNA-binding transcription factor activity, RNA polymerase II-specific"/>
    <property type="evidence" value="ECO:0007669"/>
    <property type="project" value="InterPro"/>
</dbReference>
<dbReference type="PROSITE" id="PS00027">
    <property type="entry name" value="HOMEOBOX_1"/>
    <property type="match status" value="1"/>
</dbReference>
<comment type="subcellular location">
    <subcellularLocation>
        <location evidence="1 14 15">Nucleus</location>
    </subcellularLocation>
</comment>
<organism evidence="20 21">
    <name type="scientific">Solea senegalensis</name>
    <name type="common">Senegalese sole</name>
    <dbReference type="NCBI Taxonomy" id="28829"/>
    <lineage>
        <taxon>Eukaryota</taxon>
        <taxon>Metazoa</taxon>
        <taxon>Chordata</taxon>
        <taxon>Craniata</taxon>
        <taxon>Vertebrata</taxon>
        <taxon>Euteleostomi</taxon>
        <taxon>Actinopterygii</taxon>
        <taxon>Neopterygii</taxon>
        <taxon>Teleostei</taxon>
        <taxon>Neoteleostei</taxon>
        <taxon>Acanthomorphata</taxon>
        <taxon>Carangaria</taxon>
        <taxon>Pleuronectiformes</taxon>
        <taxon>Pleuronectoidei</taxon>
        <taxon>Soleidae</taxon>
        <taxon>Solea</taxon>
    </lineage>
</organism>
<evidence type="ECO:0000256" key="14">
    <source>
        <dbReference type="PROSITE-ProRule" id="PRU00108"/>
    </source>
</evidence>
<evidence type="ECO:0000256" key="15">
    <source>
        <dbReference type="RuleBase" id="RU000682"/>
    </source>
</evidence>
<dbReference type="InterPro" id="IPR001356">
    <property type="entry name" value="HD"/>
</dbReference>
<evidence type="ECO:0000259" key="17">
    <source>
        <dbReference type="PROSITE" id="PS50071"/>
    </source>
</evidence>
<comment type="caution">
    <text evidence="20">The sequence shown here is derived from an EMBL/GenBank/DDBJ whole genome shotgun (WGS) entry which is preliminary data.</text>
</comment>
<dbReference type="PROSITE" id="PS50071">
    <property type="entry name" value="HOMEOBOX_2"/>
    <property type="match status" value="1"/>
</dbReference>
<dbReference type="PROSITE" id="PS51496">
    <property type="entry name" value="CVC"/>
    <property type="match status" value="1"/>
</dbReference>
<dbReference type="InterPro" id="IPR017970">
    <property type="entry name" value="Homeobox_CS"/>
</dbReference>
<dbReference type="FunFam" id="1.10.10.60:FF:000065">
    <property type="entry name" value="Visual system homeobox 1"/>
    <property type="match status" value="1"/>
</dbReference>
<dbReference type="Pfam" id="PF00046">
    <property type="entry name" value="Homeodomain"/>
    <property type="match status" value="1"/>
</dbReference>
<name>A0AAV6S2W6_SOLSE</name>
<feature type="domain" description="CVC" evidence="19">
    <location>
        <begin position="227"/>
        <end position="301"/>
    </location>
</feature>
<dbReference type="GO" id="GO:0005634">
    <property type="term" value="C:nucleus"/>
    <property type="evidence" value="ECO:0007669"/>
    <property type="project" value="UniProtKB-SubCell"/>
</dbReference>
<dbReference type="GO" id="GO:0045892">
    <property type="term" value="P:negative regulation of DNA-templated transcription"/>
    <property type="evidence" value="ECO:0007669"/>
    <property type="project" value="UniProtKB-ARBA"/>
</dbReference>
<evidence type="ECO:0000256" key="12">
    <source>
        <dbReference type="ARBA" id="ARBA00030203"/>
    </source>
</evidence>
<evidence type="ECO:0000259" key="19">
    <source>
        <dbReference type="PROSITE" id="PS51496"/>
    </source>
</evidence>
<feature type="compositionally biased region" description="Basic and acidic residues" evidence="16">
    <location>
        <begin position="379"/>
        <end position="398"/>
    </location>
</feature>
<dbReference type="GO" id="GO:1990837">
    <property type="term" value="F:sequence-specific double-stranded DNA binding"/>
    <property type="evidence" value="ECO:0007669"/>
    <property type="project" value="TreeGrafter"/>
</dbReference>
<evidence type="ECO:0000256" key="6">
    <source>
        <dbReference type="ARBA" id="ARBA00023015"/>
    </source>
</evidence>
<feature type="region of interest" description="Disordered" evidence="16">
    <location>
        <begin position="299"/>
        <end position="410"/>
    </location>
</feature>
<dbReference type="InterPro" id="IPR052294">
    <property type="entry name" value="VSX_homeobox_regulators"/>
</dbReference>
<keyword evidence="11" id="KW-0844">Vision</keyword>
<feature type="domain" description="Homeobox" evidence="17">
    <location>
        <begin position="165"/>
        <end position="225"/>
    </location>
</feature>
<feature type="DNA-binding region" description="Homeobox" evidence="14">
    <location>
        <begin position="167"/>
        <end position="226"/>
    </location>
</feature>
<dbReference type="PROSITE" id="PS50803">
    <property type="entry name" value="OAR"/>
    <property type="match status" value="1"/>
</dbReference>
<evidence type="ECO:0000256" key="16">
    <source>
        <dbReference type="SAM" id="MobiDB-lite"/>
    </source>
</evidence>
<gene>
    <name evidence="20" type="ORF">JOB18_029890</name>
</gene>
<keyword evidence="21" id="KW-1185">Reference proteome</keyword>
<keyword evidence="7 14" id="KW-0238">DNA-binding</keyword>
<evidence type="ECO:0000256" key="5">
    <source>
        <dbReference type="ARBA" id="ARBA00022606"/>
    </source>
</evidence>
<dbReference type="SMART" id="SM00389">
    <property type="entry name" value="HOX"/>
    <property type="match status" value="1"/>
</dbReference>
<keyword evidence="8 14" id="KW-0371">Homeobox</keyword>
<evidence type="ECO:0000259" key="18">
    <source>
        <dbReference type="PROSITE" id="PS50803"/>
    </source>
</evidence>
<evidence type="ECO:0000256" key="1">
    <source>
        <dbReference type="ARBA" id="ARBA00004123"/>
    </source>
</evidence>
<evidence type="ECO:0000256" key="10">
    <source>
        <dbReference type="ARBA" id="ARBA00023242"/>
    </source>
</evidence>
<keyword evidence="9" id="KW-0804">Transcription</keyword>
<evidence type="ECO:0000256" key="4">
    <source>
        <dbReference type="ARBA" id="ARBA00022473"/>
    </source>
</evidence>
<feature type="region of interest" description="Disordered" evidence="16">
    <location>
        <begin position="128"/>
        <end position="170"/>
    </location>
</feature>
<feature type="domain" description="OAR" evidence="18">
    <location>
        <begin position="358"/>
        <end position="371"/>
    </location>
</feature>
<evidence type="ECO:0000256" key="11">
    <source>
        <dbReference type="ARBA" id="ARBA00023305"/>
    </source>
</evidence>
<feature type="region of interest" description="Disordered" evidence="16">
    <location>
        <begin position="19"/>
        <end position="42"/>
    </location>
</feature>
<dbReference type="Proteomes" id="UP000693946">
    <property type="component" value="Linkage Group LG16"/>
</dbReference>
<evidence type="ECO:0000256" key="7">
    <source>
        <dbReference type="ARBA" id="ARBA00023125"/>
    </source>
</evidence>
<evidence type="ECO:0000313" key="20">
    <source>
        <dbReference type="EMBL" id="KAG7510722.1"/>
    </source>
</evidence>
<keyword evidence="10 14" id="KW-0539">Nucleus</keyword>
<dbReference type="PANTHER" id="PTHR46892">
    <property type="entry name" value="VISUAL SYSTEM HOMEOBOX 2"/>
    <property type="match status" value="1"/>
</dbReference>
<evidence type="ECO:0000256" key="3">
    <source>
        <dbReference type="ARBA" id="ARBA00014891"/>
    </source>
</evidence>
<evidence type="ECO:0000256" key="2">
    <source>
        <dbReference type="ARBA" id="ARBA00005733"/>
    </source>
</evidence>
<dbReference type="InterPro" id="IPR003654">
    <property type="entry name" value="OAR_dom"/>
</dbReference>
<dbReference type="CDD" id="cd00086">
    <property type="entry name" value="homeodomain"/>
    <property type="match status" value="1"/>
</dbReference>
<evidence type="ECO:0000256" key="9">
    <source>
        <dbReference type="ARBA" id="ARBA00023163"/>
    </source>
</evidence>
<keyword evidence="6" id="KW-0805">Transcription regulation</keyword>
<feature type="compositionally biased region" description="Basic and acidic residues" evidence="16">
    <location>
        <begin position="333"/>
        <end position="357"/>
    </location>
</feature>
<keyword evidence="5" id="KW-0716">Sensory transduction</keyword>
<keyword evidence="4" id="KW-0217">Developmental protein</keyword>
<dbReference type="Pfam" id="PF03826">
    <property type="entry name" value="OAR"/>
    <property type="match status" value="1"/>
</dbReference>
<protein>
    <recommendedName>
        <fullName evidence="3">Visual system homeobox 2</fullName>
    </recommendedName>
    <alternativeName>
        <fullName evidence="12">Ceh-10 homeodomain-containing homolog</fullName>
    </alternativeName>
    <alternativeName>
        <fullName evidence="13">Homeobox protein CHX10</fullName>
    </alternativeName>
</protein>
<comment type="similarity">
    <text evidence="2">Belongs to the paired homeobox family.</text>
</comment>
<reference evidence="20 21" key="1">
    <citation type="journal article" date="2021" name="Sci. Rep.">
        <title>Chromosome anchoring in Senegalese sole (Solea senegalensis) reveals sex-associated markers and genome rearrangements in flatfish.</title>
        <authorList>
            <person name="Guerrero-Cozar I."/>
            <person name="Gomez-Garrido J."/>
            <person name="Berbel C."/>
            <person name="Martinez-Blanch J.F."/>
            <person name="Alioto T."/>
            <person name="Claros M.G."/>
            <person name="Gagnaire P.A."/>
            <person name="Manchado M."/>
        </authorList>
    </citation>
    <scope>NUCLEOTIDE SEQUENCE [LARGE SCALE GENOMIC DNA]</scope>
    <source>
        <strain evidence="20">Sse05_10M</strain>
    </source>
</reference>
<evidence type="ECO:0000256" key="8">
    <source>
        <dbReference type="ARBA" id="ARBA00023155"/>
    </source>
</evidence>
<dbReference type="PANTHER" id="PTHR46892:SF3">
    <property type="entry name" value="VISUAL SYSTEM HOMEOBOX 2"/>
    <property type="match status" value="1"/>
</dbReference>
<accession>A0AAV6S2W6</accession>
<evidence type="ECO:0000313" key="21">
    <source>
        <dbReference type="Proteomes" id="UP000693946"/>
    </source>
</evidence>
<dbReference type="AlphaFoldDB" id="A0AAV6S2W6"/>
<dbReference type="EMBL" id="JAGKHQ010000008">
    <property type="protein sequence ID" value="KAG7510722.1"/>
    <property type="molecule type" value="Genomic_DNA"/>
</dbReference>
<evidence type="ECO:0000256" key="13">
    <source>
        <dbReference type="ARBA" id="ARBA00031274"/>
    </source>
</evidence>
<feature type="compositionally biased region" description="Pro residues" evidence="16">
    <location>
        <begin position="309"/>
        <end position="320"/>
    </location>
</feature>
<sequence length="410" mass="44887">MTGKQGAVLSESLNVSEKTSVAANGGGNSLQAKSSAAHPPHRCTGFGIQEILGLNKEPPAAPRNSLGSLPPGAHLIAARSVLRPAGVGVGVGMGLIGPGGIPSFYSQPAFLETVLSDAHDVHLQPHSRAAAGPMDTSQSASSDSEDLSSNERKLTKSSVNQSKKRKKRRHRTIFTSYQLEELEKAFNEAHYPDVYAREMLAMKTELPEDRIQVWFQNRRAKWRKREKCWGRSTVMAEYGLYGAMVRHSIPLPESILKSAKDGIMESCAPWLLVQDGLPINRRNSKSEYPQLFAGMHKKSMEAGEKCEVPQPPQAPQPPPQQQQQQQQPPGSQRAEDTEVEEKRSDGKSTISKEELRENSIAALRARAQEHSAKVLGTVSHDRLQEGKQEGQVAEEKATDPSSPAEEENKD</sequence>
<dbReference type="InterPro" id="IPR023339">
    <property type="entry name" value="CVC"/>
</dbReference>